<evidence type="ECO:0000313" key="8">
    <source>
        <dbReference type="EMBL" id="MBU5489483.1"/>
    </source>
</evidence>
<evidence type="ECO:0000256" key="4">
    <source>
        <dbReference type="ARBA" id="ARBA00023004"/>
    </source>
</evidence>
<dbReference type="InterPro" id="IPR004646">
    <property type="entry name" value="Fe-S_hydro-lyase_TtdA-typ_cat"/>
</dbReference>
<keyword evidence="5" id="KW-0411">Iron-sulfur</keyword>
<proteinExistence type="inferred from homology"/>
<accession>A0ABS6EP67</accession>
<keyword evidence="2" id="KW-0004">4Fe-4S</keyword>
<evidence type="ECO:0000256" key="1">
    <source>
        <dbReference type="ARBA" id="ARBA00008876"/>
    </source>
</evidence>
<sequence length="281" mass="30182">MRTIEAKEITALVRELCMKANYVLPESIRQSYVDGEKNEQSPLGKTIFGKMIENCDIACKNSVPICQDCGMAIVFVEVGQDVHITGGLLEDAVNEGVRQGYVDGYLRLSVVRDPLLDRSNTNDNTPAILYTRVVAGDEIHVTVEPKGFGSENMSALKMFTPAAKPEDIIDFVVEACDKAGSNPCPPIVIGVGLGGTADKACYLAKRALMRPVGQFNENPGYAEMEKKIIERVNALGIGPQGLGGTVTALMCAIDTYPTHIAGLPCAVNIGCHVTRHAEGKI</sequence>
<dbReference type="RefSeq" id="WP_216469076.1">
    <property type="nucleotide sequence ID" value="NZ_JAHLQI010000001.1"/>
</dbReference>
<comment type="caution">
    <text evidence="8">The sequence shown here is derived from an EMBL/GenBank/DDBJ whole genome shotgun (WGS) entry which is preliminary data.</text>
</comment>
<dbReference type="GO" id="GO:0004333">
    <property type="term" value="F:fumarate hydratase activity"/>
    <property type="evidence" value="ECO:0007669"/>
    <property type="project" value="UniProtKB-EC"/>
</dbReference>
<protein>
    <submittedName>
        <fullName evidence="8">Fumarate hydratase</fullName>
        <ecNumber evidence="8">4.2.1.2</ecNumber>
    </submittedName>
</protein>
<dbReference type="EMBL" id="JAHLQI010000001">
    <property type="protein sequence ID" value="MBU5489483.1"/>
    <property type="molecule type" value="Genomic_DNA"/>
</dbReference>
<dbReference type="EC" id="4.2.1.2" evidence="8"/>
<name>A0ABS6EP67_9FIRM</name>
<keyword evidence="9" id="KW-1185">Reference proteome</keyword>
<gene>
    <name evidence="8" type="ORF">KQI75_02375</name>
</gene>
<dbReference type="InterPro" id="IPR051208">
    <property type="entry name" value="Class-I_Fumarase/Tartrate_DH"/>
</dbReference>
<evidence type="ECO:0000256" key="2">
    <source>
        <dbReference type="ARBA" id="ARBA00022485"/>
    </source>
</evidence>
<evidence type="ECO:0000313" key="9">
    <source>
        <dbReference type="Proteomes" id="UP000783588"/>
    </source>
</evidence>
<dbReference type="Pfam" id="PF05681">
    <property type="entry name" value="Fumerase"/>
    <property type="match status" value="1"/>
</dbReference>
<dbReference type="NCBIfam" id="NF004885">
    <property type="entry name" value="PRK06246.1"/>
    <property type="match status" value="1"/>
</dbReference>
<evidence type="ECO:0000256" key="3">
    <source>
        <dbReference type="ARBA" id="ARBA00022723"/>
    </source>
</evidence>
<dbReference type="PANTHER" id="PTHR30389:SF17">
    <property type="entry name" value="L(+)-TARTRATE DEHYDRATASE SUBUNIT ALPHA-RELATED"/>
    <property type="match status" value="1"/>
</dbReference>
<evidence type="ECO:0000256" key="6">
    <source>
        <dbReference type="ARBA" id="ARBA00023239"/>
    </source>
</evidence>
<dbReference type="Proteomes" id="UP000783588">
    <property type="component" value="Unassembled WGS sequence"/>
</dbReference>
<dbReference type="NCBIfam" id="TIGR00722">
    <property type="entry name" value="ttdA_fumA_fumB"/>
    <property type="match status" value="1"/>
</dbReference>
<dbReference type="PANTHER" id="PTHR30389">
    <property type="entry name" value="FUMARATE HYDRATASE-RELATED"/>
    <property type="match status" value="1"/>
</dbReference>
<organism evidence="8 9">
    <name type="scientific">Butyricicoccus intestinisimiae</name>
    <dbReference type="NCBI Taxonomy" id="2841509"/>
    <lineage>
        <taxon>Bacteria</taxon>
        <taxon>Bacillati</taxon>
        <taxon>Bacillota</taxon>
        <taxon>Clostridia</taxon>
        <taxon>Eubacteriales</taxon>
        <taxon>Butyricicoccaceae</taxon>
        <taxon>Butyricicoccus</taxon>
    </lineage>
</organism>
<evidence type="ECO:0000259" key="7">
    <source>
        <dbReference type="Pfam" id="PF05681"/>
    </source>
</evidence>
<keyword evidence="4" id="KW-0408">Iron</keyword>
<evidence type="ECO:0000256" key="5">
    <source>
        <dbReference type="ARBA" id="ARBA00023014"/>
    </source>
</evidence>
<comment type="similarity">
    <text evidence="1">Belongs to the class-I fumarase family.</text>
</comment>
<keyword evidence="3" id="KW-0479">Metal-binding</keyword>
<keyword evidence="6 8" id="KW-0456">Lyase</keyword>
<reference evidence="8 9" key="1">
    <citation type="submission" date="2021-06" db="EMBL/GenBank/DDBJ databases">
        <authorList>
            <person name="Sun Q."/>
            <person name="Li D."/>
        </authorList>
    </citation>
    <scope>NUCLEOTIDE SEQUENCE [LARGE SCALE GENOMIC DNA]</scope>
    <source>
        <strain evidence="8 9">MSJd-7</strain>
    </source>
</reference>
<feature type="domain" description="Fe-S hydro-lyase tartrate dehydratase alpha-type catalytic" evidence="7">
    <location>
        <begin position="12"/>
        <end position="279"/>
    </location>
</feature>